<dbReference type="AlphaFoldDB" id="A0A381UWF3"/>
<evidence type="ECO:0000256" key="3">
    <source>
        <dbReference type="ARBA" id="ARBA00022801"/>
    </source>
</evidence>
<comment type="similarity">
    <text evidence="1">Belongs to the metallo-beta-lactamase superfamily.</text>
</comment>
<evidence type="ECO:0000256" key="2">
    <source>
        <dbReference type="ARBA" id="ARBA00022723"/>
    </source>
</evidence>
<keyword evidence="4" id="KW-0862">Zinc</keyword>
<evidence type="ECO:0000256" key="4">
    <source>
        <dbReference type="ARBA" id="ARBA00022833"/>
    </source>
</evidence>
<dbReference type="CDD" id="cd16277">
    <property type="entry name" value="metallo-hydrolase-like_MBL-fold"/>
    <property type="match status" value="1"/>
</dbReference>
<dbReference type="InterPro" id="IPR001279">
    <property type="entry name" value="Metallo-B-lactamas"/>
</dbReference>
<keyword evidence="2" id="KW-0479">Metal-binding</keyword>
<accession>A0A381UWF3</accession>
<dbReference type="PANTHER" id="PTHR42978">
    <property type="entry name" value="QUORUM-QUENCHING LACTONASE YTNP-RELATED-RELATED"/>
    <property type="match status" value="1"/>
</dbReference>
<dbReference type="InterPro" id="IPR036866">
    <property type="entry name" value="RibonucZ/Hydroxyglut_hydro"/>
</dbReference>
<proteinExistence type="inferred from homology"/>
<feature type="domain" description="Metallo-beta-lactamase" evidence="5">
    <location>
        <begin position="53"/>
        <end position="257"/>
    </location>
</feature>
<dbReference type="GO" id="GO:0046872">
    <property type="term" value="F:metal ion binding"/>
    <property type="evidence" value="ECO:0007669"/>
    <property type="project" value="UniProtKB-KW"/>
</dbReference>
<sequence length="279" mass="30850">MQETIRVGNVDIVALLDLIPPARATEDFFPDVPSSAWEPYKDEVLEKGNLQLYYGCFLARSNGKNVLVDTGIGPGPHPSRDNKKGNLINDLKRVGVDPLDVDIVVHSHLHIDHVGWNLDLTTDPPKPYFPNARYLVPRVDWDHFRKPENLVNAPWVSENVIPLQGLSLMDLFEDGDSITDEITAMITPGHTPGHMVFLLDSAGSKGAITGDAIHSKVQIQEPSWSAGVDVDKSASERSRLELIRRAVSGDLIIAAGHFHPDEHFGRIKQEGKKAKWVVA</sequence>
<organism evidence="6">
    <name type="scientific">marine metagenome</name>
    <dbReference type="NCBI Taxonomy" id="408172"/>
    <lineage>
        <taxon>unclassified sequences</taxon>
        <taxon>metagenomes</taxon>
        <taxon>ecological metagenomes</taxon>
    </lineage>
</organism>
<dbReference type="Pfam" id="PF00753">
    <property type="entry name" value="Lactamase_B"/>
    <property type="match status" value="1"/>
</dbReference>
<dbReference type="InterPro" id="IPR051013">
    <property type="entry name" value="MBL_superfamily_lactonases"/>
</dbReference>
<gene>
    <name evidence="6" type="ORF">METZ01_LOCUS85310</name>
</gene>
<evidence type="ECO:0000256" key="1">
    <source>
        <dbReference type="ARBA" id="ARBA00007749"/>
    </source>
</evidence>
<evidence type="ECO:0000259" key="5">
    <source>
        <dbReference type="SMART" id="SM00849"/>
    </source>
</evidence>
<dbReference type="EMBL" id="UINC01007283">
    <property type="protein sequence ID" value="SVA32456.1"/>
    <property type="molecule type" value="Genomic_DNA"/>
</dbReference>
<protein>
    <recommendedName>
        <fullName evidence="5">Metallo-beta-lactamase domain-containing protein</fullName>
    </recommendedName>
</protein>
<evidence type="ECO:0000313" key="6">
    <source>
        <dbReference type="EMBL" id="SVA32456.1"/>
    </source>
</evidence>
<dbReference type="SMART" id="SM00849">
    <property type="entry name" value="Lactamase_B"/>
    <property type="match status" value="1"/>
</dbReference>
<dbReference type="PANTHER" id="PTHR42978:SF6">
    <property type="entry name" value="QUORUM-QUENCHING LACTONASE YTNP-RELATED"/>
    <property type="match status" value="1"/>
</dbReference>
<name>A0A381UWF3_9ZZZZ</name>
<dbReference type="SUPFAM" id="SSF56281">
    <property type="entry name" value="Metallo-hydrolase/oxidoreductase"/>
    <property type="match status" value="1"/>
</dbReference>
<dbReference type="GO" id="GO:0016787">
    <property type="term" value="F:hydrolase activity"/>
    <property type="evidence" value="ECO:0007669"/>
    <property type="project" value="UniProtKB-KW"/>
</dbReference>
<keyword evidence="3" id="KW-0378">Hydrolase</keyword>
<dbReference type="Gene3D" id="3.60.15.10">
    <property type="entry name" value="Ribonuclease Z/Hydroxyacylglutathione hydrolase-like"/>
    <property type="match status" value="1"/>
</dbReference>
<reference evidence="6" key="1">
    <citation type="submission" date="2018-05" db="EMBL/GenBank/DDBJ databases">
        <authorList>
            <person name="Lanie J.A."/>
            <person name="Ng W.-L."/>
            <person name="Kazmierczak K.M."/>
            <person name="Andrzejewski T.M."/>
            <person name="Davidsen T.M."/>
            <person name="Wayne K.J."/>
            <person name="Tettelin H."/>
            <person name="Glass J.I."/>
            <person name="Rusch D."/>
            <person name="Podicherti R."/>
            <person name="Tsui H.-C.T."/>
            <person name="Winkler M.E."/>
        </authorList>
    </citation>
    <scope>NUCLEOTIDE SEQUENCE</scope>
</reference>